<feature type="transmembrane region" description="Helical" evidence="1">
    <location>
        <begin position="109"/>
        <end position="133"/>
    </location>
</feature>
<evidence type="ECO:0008006" key="4">
    <source>
        <dbReference type="Google" id="ProtNLM"/>
    </source>
</evidence>
<evidence type="ECO:0000313" key="3">
    <source>
        <dbReference type="Proteomes" id="UP000193804"/>
    </source>
</evidence>
<feature type="transmembrane region" description="Helical" evidence="1">
    <location>
        <begin position="168"/>
        <end position="188"/>
    </location>
</feature>
<dbReference type="STRING" id="1028.SAMN05661096_02396"/>
<dbReference type="EMBL" id="FXAW01000004">
    <property type="protein sequence ID" value="SMG35984.1"/>
    <property type="molecule type" value="Genomic_DNA"/>
</dbReference>
<protein>
    <recommendedName>
        <fullName evidence="4">DUF1700 domain-containing protein</fullName>
    </recommendedName>
</protein>
<accession>A0A1X7K4X0</accession>
<dbReference type="Proteomes" id="UP000193804">
    <property type="component" value="Unassembled WGS sequence"/>
</dbReference>
<keyword evidence="1" id="KW-0472">Membrane</keyword>
<sequence>MMKEIEFQDKTCQKLYDNYILRIKRQTSTLSKEDRFDIMMEFNSHIYEALQEGENKTKIEKLVEILDKLGNPEDVLKSMVADKKLIQATRTFNPIHVFKAISLNIASGISFVIFGIMYLLLLAFGFLIVQKIFHPDEVGLFFKKGEFFLLGILPDRSHHHYSEVLGNWFIPVMLISAILLYVLLTLLLRLKRKLK</sequence>
<dbReference type="Pfam" id="PF22564">
    <property type="entry name" value="HAAS"/>
    <property type="match status" value="1"/>
</dbReference>
<dbReference type="AlphaFoldDB" id="A0A1X7K4X0"/>
<gene>
    <name evidence="2" type="ORF">SAMN05661096_02396</name>
</gene>
<dbReference type="OrthoDB" id="1358731at2"/>
<proteinExistence type="predicted"/>
<keyword evidence="1" id="KW-1133">Transmembrane helix</keyword>
<organism evidence="2 3">
    <name type="scientific">Marivirga sericea</name>
    <dbReference type="NCBI Taxonomy" id="1028"/>
    <lineage>
        <taxon>Bacteria</taxon>
        <taxon>Pseudomonadati</taxon>
        <taxon>Bacteroidota</taxon>
        <taxon>Cytophagia</taxon>
        <taxon>Cytophagales</taxon>
        <taxon>Marivirgaceae</taxon>
        <taxon>Marivirga</taxon>
    </lineage>
</organism>
<keyword evidence="3" id="KW-1185">Reference proteome</keyword>
<name>A0A1X7K4X0_9BACT</name>
<dbReference type="RefSeq" id="WP_085517447.1">
    <property type="nucleotide sequence ID" value="NZ_FXAW01000004.1"/>
</dbReference>
<keyword evidence="1" id="KW-0812">Transmembrane</keyword>
<reference evidence="3" key="1">
    <citation type="submission" date="2017-04" db="EMBL/GenBank/DDBJ databases">
        <authorList>
            <person name="Varghese N."/>
            <person name="Submissions S."/>
        </authorList>
    </citation>
    <scope>NUCLEOTIDE SEQUENCE [LARGE SCALE GENOMIC DNA]</scope>
    <source>
        <strain evidence="3">DSM 4125</strain>
    </source>
</reference>
<evidence type="ECO:0000256" key="1">
    <source>
        <dbReference type="SAM" id="Phobius"/>
    </source>
</evidence>
<evidence type="ECO:0000313" key="2">
    <source>
        <dbReference type="EMBL" id="SMG35984.1"/>
    </source>
</evidence>